<keyword evidence="2" id="KW-1133">Transmembrane helix</keyword>
<dbReference type="GeneID" id="115267387"/>
<evidence type="ECO:0008006" key="6">
    <source>
        <dbReference type="Google" id="ProtNLM"/>
    </source>
</evidence>
<protein>
    <recommendedName>
        <fullName evidence="6">Secreted protein</fullName>
    </recommendedName>
</protein>
<dbReference type="EnsemblMetazoa" id="AALFPA23_001804.R38958">
    <property type="protein sequence ID" value="AALFPA23_001804.P38958"/>
    <property type="gene ID" value="AALFPA23_001804"/>
</dbReference>
<dbReference type="Proteomes" id="UP000069940">
    <property type="component" value="Unassembled WGS sequence"/>
</dbReference>
<reference evidence="4" key="2">
    <citation type="submission" date="2025-05" db="UniProtKB">
        <authorList>
            <consortium name="EnsemblMetazoa"/>
        </authorList>
    </citation>
    <scope>IDENTIFICATION</scope>
    <source>
        <strain evidence="4">Foshan</strain>
    </source>
</reference>
<accession>A0ABM1XQ66</accession>
<evidence type="ECO:0000313" key="4">
    <source>
        <dbReference type="EnsemblMetazoa" id="AALFPA23_001804.P38958"/>
    </source>
</evidence>
<reference evidence="5" key="1">
    <citation type="journal article" date="2015" name="Proc. Natl. Acad. Sci. U.S.A.">
        <title>Genome sequence of the Asian Tiger mosquito, Aedes albopictus, reveals insights into its biology, genetics, and evolution.</title>
        <authorList>
            <person name="Chen X.G."/>
            <person name="Jiang X."/>
            <person name="Gu J."/>
            <person name="Xu M."/>
            <person name="Wu Y."/>
            <person name="Deng Y."/>
            <person name="Zhang C."/>
            <person name="Bonizzoni M."/>
            <person name="Dermauw W."/>
            <person name="Vontas J."/>
            <person name="Armbruster P."/>
            <person name="Huang X."/>
            <person name="Yang Y."/>
            <person name="Zhang H."/>
            <person name="He W."/>
            <person name="Peng H."/>
            <person name="Liu Y."/>
            <person name="Wu K."/>
            <person name="Chen J."/>
            <person name="Lirakis M."/>
            <person name="Topalis P."/>
            <person name="Van Leeuwen T."/>
            <person name="Hall A.B."/>
            <person name="Jiang X."/>
            <person name="Thorpe C."/>
            <person name="Mueller R.L."/>
            <person name="Sun C."/>
            <person name="Waterhouse R.M."/>
            <person name="Yan G."/>
            <person name="Tu Z.J."/>
            <person name="Fang X."/>
            <person name="James A.A."/>
        </authorList>
    </citation>
    <scope>NUCLEOTIDE SEQUENCE [LARGE SCALE GENOMIC DNA]</scope>
    <source>
        <strain evidence="5">Foshan</strain>
    </source>
</reference>
<keyword evidence="5" id="KW-1185">Reference proteome</keyword>
<feature type="region of interest" description="Disordered" evidence="1">
    <location>
        <begin position="47"/>
        <end position="100"/>
    </location>
</feature>
<feature type="compositionally biased region" description="Basic and acidic residues" evidence="1">
    <location>
        <begin position="226"/>
        <end position="238"/>
    </location>
</feature>
<keyword evidence="3" id="KW-0732">Signal</keyword>
<evidence type="ECO:0000256" key="1">
    <source>
        <dbReference type="SAM" id="MobiDB-lite"/>
    </source>
</evidence>
<feature type="region of interest" description="Disordered" evidence="1">
    <location>
        <begin position="221"/>
        <end position="243"/>
    </location>
</feature>
<feature type="transmembrane region" description="Helical" evidence="2">
    <location>
        <begin position="254"/>
        <end position="275"/>
    </location>
</feature>
<name>A0ABM1XQ66_AEDAL</name>
<feature type="chain" id="PRO_5046410675" description="Secreted protein" evidence="3">
    <location>
        <begin position="20"/>
        <end position="323"/>
    </location>
</feature>
<evidence type="ECO:0000256" key="3">
    <source>
        <dbReference type="SAM" id="SignalP"/>
    </source>
</evidence>
<keyword evidence="2" id="KW-0812">Transmembrane</keyword>
<evidence type="ECO:0000313" key="5">
    <source>
        <dbReference type="Proteomes" id="UP000069940"/>
    </source>
</evidence>
<feature type="transmembrane region" description="Helical" evidence="2">
    <location>
        <begin position="282"/>
        <end position="303"/>
    </location>
</feature>
<feature type="signal peptide" evidence="3">
    <location>
        <begin position="1"/>
        <end position="19"/>
    </location>
</feature>
<organism evidence="4 5">
    <name type="scientific">Aedes albopictus</name>
    <name type="common">Asian tiger mosquito</name>
    <name type="synonym">Stegomyia albopicta</name>
    <dbReference type="NCBI Taxonomy" id="7160"/>
    <lineage>
        <taxon>Eukaryota</taxon>
        <taxon>Metazoa</taxon>
        <taxon>Ecdysozoa</taxon>
        <taxon>Arthropoda</taxon>
        <taxon>Hexapoda</taxon>
        <taxon>Insecta</taxon>
        <taxon>Pterygota</taxon>
        <taxon>Neoptera</taxon>
        <taxon>Endopterygota</taxon>
        <taxon>Diptera</taxon>
        <taxon>Nematocera</taxon>
        <taxon>Culicoidea</taxon>
        <taxon>Culicidae</taxon>
        <taxon>Culicinae</taxon>
        <taxon>Aedini</taxon>
        <taxon>Aedes</taxon>
        <taxon>Stegomyia</taxon>
    </lineage>
</organism>
<dbReference type="RefSeq" id="XP_029730232.2">
    <property type="nucleotide sequence ID" value="XM_029874372.2"/>
</dbReference>
<proteinExistence type="predicted"/>
<keyword evidence="2" id="KW-0472">Membrane</keyword>
<evidence type="ECO:0000256" key="2">
    <source>
        <dbReference type="SAM" id="Phobius"/>
    </source>
</evidence>
<sequence length="323" mass="36985">MKLTRLALSLLLLVAPSWSELRKTFHSKISRSSGGVSSSSRYLFHHYHGGRDRGHDHHHQSFKKQLASTTISENELDATTLPPPPPQDEETPTPTPTALPYERSLPLRVLNCMTKVSILDCSKLYVLQNMESRHYEFETTGNLTYDVQQILLPSYQRPDNKLFEDRLLRLNSTEVDRRINQGLALLFNERQVDFKFLPGFELQIKPSDSDTLEFSIQKQLSENESQEGRARDDDDRKDRDRKKYKGTRKVMKHLLRLGVPAVLLPSMLLAGVLPMMLPVLKFATIFTSFVNHAALAAAVMYLAKQHAQEQEEKQTVYFNAGYN</sequence>